<reference evidence="1 2" key="1">
    <citation type="journal article" date="2015" name="Sci. Rep.">
        <title>Genome of the facultative scuticociliatosis pathogen Pseudocohnilembus persalinus provides insight into its virulence through horizontal gene transfer.</title>
        <authorList>
            <person name="Xiong J."/>
            <person name="Wang G."/>
            <person name="Cheng J."/>
            <person name="Tian M."/>
            <person name="Pan X."/>
            <person name="Warren A."/>
            <person name="Jiang C."/>
            <person name="Yuan D."/>
            <person name="Miao W."/>
        </authorList>
    </citation>
    <scope>NUCLEOTIDE SEQUENCE [LARGE SCALE GENOMIC DNA]</scope>
    <source>
        <strain evidence="1">36N120E</strain>
    </source>
</reference>
<sequence>MENIEQEVCFQNLKEHVHTLSTQIIQEKIGKKQYNQNEAQNWTNQLCESILKELTKMNKNFKFIVNCLIMQRADCGLNMSGSCFWDNDVDGNVTIKWENQSMIVIINIFACGL</sequence>
<dbReference type="FunCoup" id="A0A0V0QQZ3">
    <property type="interactions" value="19"/>
</dbReference>
<name>A0A0V0QQZ3_PSEPJ</name>
<dbReference type="GO" id="GO:0005868">
    <property type="term" value="C:cytoplasmic dynein complex"/>
    <property type="evidence" value="ECO:0007669"/>
    <property type="project" value="TreeGrafter"/>
</dbReference>
<evidence type="ECO:0000313" key="2">
    <source>
        <dbReference type="Proteomes" id="UP000054937"/>
    </source>
</evidence>
<evidence type="ECO:0000313" key="1">
    <source>
        <dbReference type="EMBL" id="KRX04697.1"/>
    </source>
</evidence>
<dbReference type="InterPro" id="IPR005334">
    <property type="entry name" value="Tctex-1-like"/>
</dbReference>
<proteinExistence type="predicted"/>
<dbReference type="InParanoid" id="A0A0V0QQZ3"/>
<gene>
    <name evidence="1" type="ORF">PPERSA_09489</name>
</gene>
<dbReference type="OMA" id="LCIGPPS"/>
<dbReference type="OrthoDB" id="10059120at2759"/>
<dbReference type="Pfam" id="PF03645">
    <property type="entry name" value="Tctex-1"/>
    <property type="match status" value="1"/>
</dbReference>
<protein>
    <recommendedName>
        <fullName evidence="3">Tctex-1</fullName>
    </recommendedName>
</protein>
<dbReference type="PANTHER" id="PTHR21255">
    <property type="entry name" value="T-COMPLEX-ASSOCIATED-TESTIS-EXPRESSED 1/ DYNEIN LIGHT CHAIN"/>
    <property type="match status" value="1"/>
</dbReference>
<dbReference type="GO" id="GO:0005737">
    <property type="term" value="C:cytoplasm"/>
    <property type="evidence" value="ECO:0007669"/>
    <property type="project" value="TreeGrafter"/>
</dbReference>
<keyword evidence="2" id="KW-1185">Reference proteome</keyword>
<dbReference type="GO" id="GO:0045505">
    <property type="term" value="F:dynein intermediate chain binding"/>
    <property type="evidence" value="ECO:0007669"/>
    <property type="project" value="TreeGrafter"/>
</dbReference>
<dbReference type="Proteomes" id="UP000054937">
    <property type="component" value="Unassembled WGS sequence"/>
</dbReference>
<dbReference type="GO" id="GO:0007018">
    <property type="term" value="P:microtubule-based movement"/>
    <property type="evidence" value="ECO:0007669"/>
    <property type="project" value="TreeGrafter"/>
</dbReference>
<dbReference type="Gene3D" id="3.30.1140.40">
    <property type="entry name" value="Tctex-1"/>
    <property type="match status" value="1"/>
</dbReference>
<evidence type="ECO:0008006" key="3">
    <source>
        <dbReference type="Google" id="ProtNLM"/>
    </source>
</evidence>
<dbReference type="EMBL" id="LDAU01000113">
    <property type="protein sequence ID" value="KRX04697.1"/>
    <property type="molecule type" value="Genomic_DNA"/>
</dbReference>
<comment type="caution">
    <text evidence="1">The sequence shown here is derived from an EMBL/GenBank/DDBJ whole genome shotgun (WGS) entry which is preliminary data.</text>
</comment>
<dbReference type="CDD" id="cd21455">
    <property type="entry name" value="DLC-like_DYNLT1_DYNLT3"/>
    <property type="match status" value="1"/>
</dbReference>
<dbReference type="AlphaFoldDB" id="A0A0V0QQZ3"/>
<dbReference type="PANTHER" id="PTHR21255:SF4">
    <property type="entry name" value="DYNEIN LIGHT CHAIN TCTEX-TYPE"/>
    <property type="match status" value="1"/>
</dbReference>
<organism evidence="1 2">
    <name type="scientific">Pseudocohnilembus persalinus</name>
    <name type="common">Ciliate</name>
    <dbReference type="NCBI Taxonomy" id="266149"/>
    <lineage>
        <taxon>Eukaryota</taxon>
        <taxon>Sar</taxon>
        <taxon>Alveolata</taxon>
        <taxon>Ciliophora</taxon>
        <taxon>Intramacronucleata</taxon>
        <taxon>Oligohymenophorea</taxon>
        <taxon>Scuticociliatia</taxon>
        <taxon>Philasterida</taxon>
        <taxon>Pseudocohnilembidae</taxon>
        <taxon>Pseudocohnilembus</taxon>
    </lineage>
</organism>
<accession>A0A0V0QQZ3</accession>
<dbReference type="InterPro" id="IPR038586">
    <property type="entry name" value="Tctex-1-like_sf"/>
</dbReference>